<keyword evidence="2" id="KW-0472">Membrane</keyword>
<feature type="transmembrane region" description="Helical" evidence="2">
    <location>
        <begin position="368"/>
        <end position="389"/>
    </location>
</feature>
<evidence type="ECO:0000259" key="3">
    <source>
        <dbReference type="Pfam" id="PF02517"/>
    </source>
</evidence>
<gene>
    <name evidence="4" type="ORF">HNR10_004218</name>
</gene>
<feature type="transmembrane region" description="Helical" evidence="2">
    <location>
        <begin position="223"/>
        <end position="241"/>
    </location>
</feature>
<reference evidence="4 5" key="1">
    <citation type="submission" date="2020-07" db="EMBL/GenBank/DDBJ databases">
        <title>Sequencing the genomes of 1000 actinobacteria strains.</title>
        <authorList>
            <person name="Klenk H.-P."/>
        </authorList>
    </citation>
    <scope>NUCLEOTIDE SEQUENCE [LARGE SCALE GENOMIC DNA]</scope>
    <source>
        <strain evidence="4 5">DSM 44442</strain>
    </source>
</reference>
<keyword evidence="4" id="KW-0378">Hydrolase</keyword>
<proteinExistence type="predicted"/>
<sequence length="402" mass="41819">MGNVPPPPGSSWPAAPEGPQGRAYDGYPQEQDWAGPPGGGRLTPPGGQPAVSAEASVWAWPPPRPVRTNEFASAGLPEGEPYHRLGRNSRFRWWTPLLSLLVFGILLVFLWIGILLAITIVAVIGGSGLAPDSMTVGEVAGLAFGLAPTALLIPIVLFVVRVVQWRRVGTLMSVDGRLRWRWLFRCMTAAVVPVGACLVAFLFLVDSLAPGAVPVRETGGAEVFAAAVVVIVLLVPFQAAAEELTVRGLIMQLVGSLGAGPGERRGRSAASRVLRSPGTAVLAGGTLVPVLYAATHPEDPWVTSSLTVMGLGMAWLTWRTGGVEAAIGLHVVSSLVQFLLTAYEGRLSEVGTGAVLGAGLPPAGGTPLGLALTAVQVGAYVLGVTWLAGRGGVRRASARARR</sequence>
<feature type="transmembrane region" description="Helical" evidence="2">
    <location>
        <begin position="182"/>
        <end position="203"/>
    </location>
</feature>
<dbReference type="AlphaFoldDB" id="A0A7Z0EQC4"/>
<accession>A0A7Z0EQC4</accession>
<evidence type="ECO:0000313" key="4">
    <source>
        <dbReference type="EMBL" id="NYJ36337.1"/>
    </source>
</evidence>
<evidence type="ECO:0000313" key="5">
    <source>
        <dbReference type="Proteomes" id="UP000572051"/>
    </source>
</evidence>
<dbReference type="Proteomes" id="UP000572051">
    <property type="component" value="Unassembled WGS sequence"/>
</dbReference>
<organism evidence="4 5">
    <name type="scientific">Nocardiopsis aegyptia</name>
    <dbReference type="NCBI Taxonomy" id="220378"/>
    <lineage>
        <taxon>Bacteria</taxon>
        <taxon>Bacillati</taxon>
        <taxon>Actinomycetota</taxon>
        <taxon>Actinomycetes</taxon>
        <taxon>Streptosporangiales</taxon>
        <taxon>Nocardiopsidaceae</taxon>
        <taxon>Nocardiopsis</taxon>
    </lineage>
</organism>
<dbReference type="GO" id="GO:0006508">
    <property type="term" value="P:proteolysis"/>
    <property type="evidence" value="ECO:0007669"/>
    <property type="project" value="UniProtKB-KW"/>
</dbReference>
<feature type="compositionally biased region" description="Pro residues" evidence="1">
    <location>
        <begin position="1"/>
        <end position="10"/>
    </location>
</feature>
<dbReference type="GO" id="GO:0004175">
    <property type="term" value="F:endopeptidase activity"/>
    <property type="evidence" value="ECO:0007669"/>
    <property type="project" value="UniProtKB-ARBA"/>
</dbReference>
<evidence type="ECO:0000256" key="2">
    <source>
        <dbReference type="SAM" id="Phobius"/>
    </source>
</evidence>
<comment type="caution">
    <text evidence="4">The sequence shown here is derived from an EMBL/GenBank/DDBJ whole genome shotgun (WGS) entry which is preliminary data.</text>
</comment>
<protein>
    <submittedName>
        <fullName evidence="4">Membrane protease YdiL (CAAX protease family)</fullName>
    </submittedName>
</protein>
<keyword evidence="2" id="KW-1133">Transmembrane helix</keyword>
<dbReference type="InterPro" id="IPR003675">
    <property type="entry name" value="Rce1/LyrA-like_dom"/>
</dbReference>
<feature type="transmembrane region" description="Helical" evidence="2">
    <location>
        <begin position="97"/>
        <end position="127"/>
    </location>
</feature>
<feature type="transmembrane region" description="Helical" evidence="2">
    <location>
        <begin position="273"/>
        <end position="294"/>
    </location>
</feature>
<feature type="region of interest" description="Disordered" evidence="1">
    <location>
        <begin position="1"/>
        <end position="50"/>
    </location>
</feature>
<keyword evidence="5" id="KW-1185">Reference proteome</keyword>
<feature type="domain" description="CAAX prenyl protease 2/Lysostaphin resistance protein A-like" evidence="3">
    <location>
        <begin position="227"/>
        <end position="334"/>
    </location>
</feature>
<keyword evidence="2" id="KW-0812">Transmembrane</keyword>
<keyword evidence="4" id="KW-0645">Protease</keyword>
<evidence type="ECO:0000256" key="1">
    <source>
        <dbReference type="SAM" id="MobiDB-lite"/>
    </source>
</evidence>
<dbReference type="EMBL" id="JACCFS010000001">
    <property type="protein sequence ID" value="NYJ36337.1"/>
    <property type="molecule type" value="Genomic_DNA"/>
</dbReference>
<name>A0A7Z0EQC4_9ACTN</name>
<dbReference type="GO" id="GO:0080120">
    <property type="term" value="P:CAAX-box protein maturation"/>
    <property type="evidence" value="ECO:0007669"/>
    <property type="project" value="UniProtKB-ARBA"/>
</dbReference>
<feature type="transmembrane region" description="Helical" evidence="2">
    <location>
        <begin position="139"/>
        <end position="162"/>
    </location>
</feature>
<dbReference type="Pfam" id="PF02517">
    <property type="entry name" value="Rce1-like"/>
    <property type="match status" value="1"/>
</dbReference>